<sequence>TFSRMISGKKCRHLNKEEAAIYVEKGEN</sequence>
<dbReference type="EMBL" id="CADCTY010000467">
    <property type="protein sequence ID" value="CAA9318786.1"/>
    <property type="molecule type" value="Genomic_DNA"/>
</dbReference>
<protein>
    <submittedName>
        <fullName evidence="1">Uncharacterized protein</fullName>
    </submittedName>
</protein>
<organism evidence="1">
    <name type="scientific">uncultured Leptolyngbya sp</name>
    <dbReference type="NCBI Taxonomy" id="332963"/>
    <lineage>
        <taxon>Bacteria</taxon>
        <taxon>Bacillati</taxon>
        <taxon>Cyanobacteriota</taxon>
        <taxon>Cyanophyceae</taxon>
        <taxon>Leptolyngbyales</taxon>
        <taxon>Leptolyngbyaceae</taxon>
        <taxon>Leptolyngbya group</taxon>
        <taxon>Leptolyngbya</taxon>
        <taxon>environmental samples</taxon>
    </lineage>
</organism>
<feature type="non-terminal residue" evidence="1">
    <location>
        <position position="1"/>
    </location>
</feature>
<proteinExistence type="predicted"/>
<gene>
    <name evidence="1" type="ORF">AVDCRST_MAG94-1351</name>
</gene>
<accession>A0A6J4L016</accession>
<evidence type="ECO:0000313" key="1">
    <source>
        <dbReference type="EMBL" id="CAA9318786.1"/>
    </source>
</evidence>
<name>A0A6J4L016_9CYAN</name>
<dbReference type="AlphaFoldDB" id="A0A6J4L016"/>
<reference evidence="1" key="1">
    <citation type="submission" date="2020-02" db="EMBL/GenBank/DDBJ databases">
        <authorList>
            <person name="Meier V. D."/>
        </authorList>
    </citation>
    <scope>NUCLEOTIDE SEQUENCE</scope>
    <source>
        <strain evidence="1">AVDCRST_MAG94</strain>
    </source>
</reference>